<keyword evidence="6" id="KW-0902">Two-component regulatory system</keyword>
<comment type="caution">
    <text evidence="8">The sequence shown here is derived from an EMBL/GenBank/DDBJ whole genome shotgun (WGS) entry which is preliminary data.</text>
</comment>
<dbReference type="RefSeq" id="WP_255899077.1">
    <property type="nucleotide sequence ID" value="NZ_JAFMZO010000001.1"/>
</dbReference>
<dbReference type="PANTHER" id="PTHR43711">
    <property type="entry name" value="TWO-COMPONENT HISTIDINE KINASE"/>
    <property type="match status" value="1"/>
</dbReference>
<evidence type="ECO:0000256" key="2">
    <source>
        <dbReference type="ARBA" id="ARBA00012438"/>
    </source>
</evidence>
<evidence type="ECO:0000256" key="5">
    <source>
        <dbReference type="ARBA" id="ARBA00022777"/>
    </source>
</evidence>
<dbReference type="SUPFAM" id="SSF47384">
    <property type="entry name" value="Homodimeric domain of signal transducing histidine kinase"/>
    <property type="match status" value="1"/>
</dbReference>
<dbReference type="PANTHER" id="PTHR43711:SF31">
    <property type="entry name" value="HISTIDINE KINASE"/>
    <property type="match status" value="1"/>
</dbReference>
<protein>
    <recommendedName>
        <fullName evidence="2">histidine kinase</fullName>
        <ecNumber evidence="2">2.7.13.3</ecNumber>
    </recommendedName>
</protein>
<evidence type="ECO:0000256" key="3">
    <source>
        <dbReference type="ARBA" id="ARBA00022553"/>
    </source>
</evidence>
<reference evidence="9" key="1">
    <citation type="journal article" date="2019" name="Int. J. Syst. Evol. Microbiol.">
        <title>The Global Catalogue of Microorganisms (GCM) 10K type strain sequencing project: providing services to taxonomists for standard genome sequencing and annotation.</title>
        <authorList>
            <consortium name="The Broad Institute Genomics Platform"/>
            <consortium name="The Broad Institute Genome Sequencing Center for Infectious Disease"/>
            <person name="Wu L."/>
            <person name="Ma J."/>
        </authorList>
    </citation>
    <scope>NUCLEOTIDE SEQUENCE [LARGE SCALE GENOMIC DNA]</scope>
    <source>
        <strain evidence="9">KCTC 42217</strain>
    </source>
</reference>
<evidence type="ECO:0000256" key="1">
    <source>
        <dbReference type="ARBA" id="ARBA00000085"/>
    </source>
</evidence>
<dbReference type="PROSITE" id="PS50109">
    <property type="entry name" value="HIS_KIN"/>
    <property type="match status" value="1"/>
</dbReference>
<keyword evidence="5 8" id="KW-0418">Kinase</keyword>
<dbReference type="SUPFAM" id="SSF55781">
    <property type="entry name" value="GAF domain-like"/>
    <property type="match status" value="1"/>
</dbReference>
<evidence type="ECO:0000313" key="9">
    <source>
        <dbReference type="Proteomes" id="UP001597387"/>
    </source>
</evidence>
<keyword evidence="9" id="KW-1185">Reference proteome</keyword>
<dbReference type="EC" id="2.7.13.3" evidence="2"/>
<evidence type="ECO:0000259" key="7">
    <source>
        <dbReference type="PROSITE" id="PS50109"/>
    </source>
</evidence>
<dbReference type="GO" id="GO:0016301">
    <property type="term" value="F:kinase activity"/>
    <property type="evidence" value="ECO:0007669"/>
    <property type="project" value="UniProtKB-KW"/>
</dbReference>
<dbReference type="Pfam" id="PF01590">
    <property type="entry name" value="GAF"/>
    <property type="match status" value="1"/>
</dbReference>
<organism evidence="8 9">
    <name type="scientific">Paradesertivirga mongoliensis</name>
    <dbReference type="NCBI Taxonomy" id="2100740"/>
    <lineage>
        <taxon>Bacteria</taxon>
        <taxon>Pseudomonadati</taxon>
        <taxon>Bacteroidota</taxon>
        <taxon>Sphingobacteriia</taxon>
        <taxon>Sphingobacteriales</taxon>
        <taxon>Sphingobacteriaceae</taxon>
        <taxon>Paradesertivirga</taxon>
    </lineage>
</organism>
<dbReference type="SMART" id="SM00387">
    <property type="entry name" value="HATPase_c"/>
    <property type="match status" value="1"/>
</dbReference>
<dbReference type="InterPro" id="IPR003594">
    <property type="entry name" value="HATPase_dom"/>
</dbReference>
<dbReference type="InterPro" id="IPR036890">
    <property type="entry name" value="HATPase_C_sf"/>
</dbReference>
<dbReference type="InterPro" id="IPR005467">
    <property type="entry name" value="His_kinase_dom"/>
</dbReference>
<keyword evidence="3" id="KW-0597">Phosphoprotein</keyword>
<proteinExistence type="predicted"/>
<evidence type="ECO:0000313" key="8">
    <source>
        <dbReference type="EMBL" id="MFD2161542.1"/>
    </source>
</evidence>
<comment type="catalytic activity">
    <reaction evidence="1">
        <text>ATP + protein L-histidine = ADP + protein N-phospho-L-histidine.</text>
        <dbReference type="EC" id="2.7.13.3"/>
    </reaction>
</comment>
<dbReference type="PRINTS" id="PR00344">
    <property type="entry name" value="BCTRLSENSOR"/>
</dbReference>
<dbReference type="InterPro" id="IPR050736">
    <property type="entry name" value="Sensor_HK_Regulatory"/>
</dbReference>
<dbReference type="InterPro" id="IPR036097">
    <property type="entry name" value="HisK_dim/P_sf"/>
</dbReference>
<dbReference type="Pfam" id="PF02518">
    <property type="entry name" value="HATPase_c"/>
    <property type="match status" value="1"/>
</dbReference>
<sequence>MSSIRPIPPDELERLLNLSEYNIDFANIQNNFSELNKLAASIAGTDISLINLIDCYTQWTVSSYGLEMKQMPRDESVCQYTIMKKGGFEVPNLSSDDRFKDFDYVKGELGLKYYYGIPLTTVEGFNIGALCVMHPETRLLSDEKIAHLTIIADEIVNRLRAIKVIEKLKLTVKESTYTQKKIVHDIRGPIAGIIGLADIIIEQGYNNDMDEVLEYMNLVKNSGDSIVSLANEILTAQQQADSGYHESFNLLIFKEKLEQLYLPPSIKKNIDFTVSTSKETELWPVSKFNLMQIAGNLVSNAIKFTPEGGSIRVQVDLEIGDIANLLQISVSDTGIGLSPAQIDLIMGGKGKSTSGTGGEDGFGFGLAMVKNLIDSMHGELKISSAPGQGTCFEVILLQH</sequence>
<accession>A0ABW4ZJ55</accession>
<dbReference type="InterPro" id="IPR029016">
    <property type="entry name" value="GAF-like_dom_sf"/>
</dbReference>
<evidence type="ECO:0000256" key="4">
    <source>
        <dbReference type="ARBA" id="ARBA00022679"/>
    </source>
</evidence>
<dbReference type="Gene3D" id="1.10.287.130">
    <property type="match status" value="1"/>
</dbReference>
<dbReference type="InterPro" id="IPR004358">
    <property type="entry name" value="Sig_transdc_His_kin-like_C"/>
</dbReference>
<dbReference type="Proteomes" id="UP001597387">
    <property type="component" value="Unassembled WGS sequence"/>
</dbReference>
<name>A0ABW4ZJ55_9SPHI</name>
<evidence type="ECO:0000256" key="6">
    <source>
        <dbReference type="ARBA" id="ARBA00023012"/>
    </source>
</evidence>
<dbReference type="InterPro" id="IPR003661">
    <property type="entry name" value="HisK_dim/P_dom"/>
</dbReference>
<dbReference type="InterPro" id="IPR003018">
    <property type="entry name" value="GAF"/>
</dbReference>
<gene>
    <name evidence="8" type="ORF">ACFSJU_04005</name>
</gene>
<keyword evidence="4" id="KW-0808">Transferase</keyword>
<feature type="domain" description="Histidine kinase" evidence="7">
    <location>
        <begin position="181"/>
        <end position="399"/>
    </location>
</feature>
<dbReference type="Gene3D" id="3.30.565.10">
    <property type="entry name" value="Histidine kinase-like ATPase, C-terminal domain"/>
    <property type="match status" value="1"/>
</dbReference>
<dbReference type="Gene3D" id="3.30.450.40">
    <property type="match status" value="1"/>
</dbReference>
<dbReference type="CDD" id="cd00082">
    <property type="entry name" value="HisKA"/>
    <property type="match status" value="1"/>
</dbReference>
<dbReference type="EMBL" id="JBHUHZ010000001">
    <property type="protein sequence ID" value="MFD2161542.1"/>
    <property type="molecule type" value="Genomic_DNA"/>
</dbReference>
<dbReference type="SUPFAM" id="SSF55874">
    <property type="entry name" value="ATPase domain of HSP90 chaperone/DNA topoisomerase II/histidine kinase"/>
    <property type="match status" value="1"/>
</dbReference>